<proteinExistence type="predicted"/>
<gene>
    <name evidence="1" type="ORF">ARN_15960</name>
</gene>
<dbReference type="AlphaFoldDB" id="D2TZI1"/>
<evidence type="ECO:0000313" key="1">
    <source>
        <dbReference type="EMBL" id="CBA73057.1"/>
    </source>
</evidence>
<accession>D2TZI1</accession>
<sequence>MILLFMLIFIAIIKYLHFITLNKYLLILLSSYKNLWWPLLDRLAINFYSINTLMTLPSTFK</sequence>
<organism evidence="1">
    <name type="scientific">Arsenophonus nasoniae</name>
    <name type="common">son-killer infecting Nasonia vitripennis</name>
    <dbReference type="NCBI Taxonomy" id="638"/>
    <lineage>
        <taxon>Bacteria</taxon>
        <taxon>Pseudomonadati</taxon>
        <taxon>Pseudomonadota</taxon>
        <taxon>Gammaproteobacteria</taxon>
        <taxon>Enterobacterales</taxon>
        <taxon>Morganellaceae</taxon>
        <taxon>Arsenophonus</taxon>
    </lineage>
</organism>
<protein>
    <submittedName>
        <fullName evidence="1">Uncharacterized protein</fullName>
    </submittedName>
</protein>
<reference evidence="1" key="1">
    <citation type="journal article" date="2010" name="Insect Mol. Biol.">
        <title>The draft genome sequence of Arsenophonus nasoniae, son-killer bacterium of Nasonia vitripennis, reveals genes associated with virulence and symbiosis.</title>
        <authorList>
            <person name="Wilkes T."/>
            <person name="Darby A.C."/>
            <person name="Choi J."/>
            <person name="Colborne J.K."/>
            <person name="Werren J.H."/>
            <person name="Hurst G.D.D."/>
        </authorList>
    </citation>
    <scope>NUCLEOTIDE SEQUENCE</scope>
</reference>
<name>D2TZI1_9GAMM</name>
<dbReference type="EMBL" id="FN545192">
    <property type="protein sequence ID" value="CBA73057.1"/>
    <property type="molecule type" value="Genomic_DNA"/>
</dbReference>